<gene>
    <name evidence="1" type="ORF">F0L17_14505</name>
</gene>
<reference evidence="1 2" key="1">
    <citation type="submission" date="2019-11" db="EMBL/GenBank/DDBJ databases">
        <authorList>
            <person name="Yuan L."/>
        </authorList>
    </citation>
    <scope>NUCLEOTIDE SEQUENCE [LARGE SCALE GENOMIC DNA]</scope>
    <source>
        <strain evidence="1 2">TRM43335</strain>
    </source>
</reference>
<comment type="caution">
    <text evidence="1">The sequence shown here is derived from an EMBL/GenBank/DDBJ whole genome shotgun (WGS) entry which is preliminary data.</text>
</comment>
<evidence type="ECO:0000313" key="2">
    <source>
        <dbReference type="Proteomes" id="UP000473014"/>
    </source>
</evidence>
<keyword evidence="2" id="KW-1185">Reference proteome</keyword>
<dbReference type="AlphaFoldDB" id="A0A6G2BDG6"/>
<proteinExistence type="predicted"/>
<dbReference type="OrthoDB" id="4197081at2"/>
<organism evidence="1 2">
    <name type="scientific">Streptomyces taklimakanensis</name>
    <dbReference type="NCBI Taxonomy" id="2569853"/>
    <lineage>
        <taxon>Bacteria</taxon>
        <taxon>Bacillati</taxon>
        <taxon>Actinomycetota</taxon>
        <taxon>Actinomycetes</taxon>
        <taxon>Kitasatosporales</taxon>
        <taxon>Streptomycetaceae</taxon>
        <taxon>Streptomyces</taxon>
    </lineage>
</organism>
<sequence>MTTPARPPQCGEETDELRQAVRDELASLWHDLEAAQRSAHGHREGLPWSIHCDDLEERIKALTTLVEPTPWQNVPPSLVDNGVYQRIHGELRIPVRVAPAAVAAVRAVPDGPR</sequence>
<name>A0A6G2BDG6_9ACTN</name>
<accession>A0A6G2BDG6</accession>
<dbReference type="EMBL" id="WIXO01000001">
    <property type="protein sequence ID" value="MTE20298.1"/>
    <property type="molecule type" value="Genomic_DNA"/>
</dbReference>
<protein>
    <submittedName>
        <fullName evidence="1">Uncharacterized protein</fullName>
    </submittedName>
</protein>
<dbReference type="Proteomes" id="UP000473014">
    <property type="component" value="Unassembled WGS sequence"/>
</dbReference>
<evidence type="ECO:0000313" key="1">
    <source>
        <dbReference type="EMBL" id="MTE20298.1"/>
    </source>
</evidence>
<dbReference type="RefSeq" id="WP_155071409.1">
    <property type="nucleotide sequence ID" value="NZ_WIXO01000001.1"/>
</dbReference>